<dbReference type="Pfam" id="PF00010">
    <property type="entry name" value="HLH"/>
    <property type="match status" value="1"/>
</dbReference>
<evidence type="ECO:0000313" key="9">
    <source>
        <dbReference type="Proteomes" id="UP001642360"/>
    </source>
</evidence>
<keyword evidence="9" id="KW-1185">Reference proteome</keyword>
<reference evidence="8 9" key="1">
    <citation type="submission" date="2024-02" db="EMBL/GenBank/DDBJ databases">
        <authorList>
            <person name="Vignale AGUSTIN F."/>
            <person name="Sosa J E."/>
            <person name="Modenutti C."/>
        </authorList>
    </citation>
    <scope>NUCLEOTIDE SEQUENCE [LARGE SCALE GENOMIC DNA]</scope>
</reference>
<comment type="subcellular location">
    <subcellularLocation>
        <location evidence="1">Nucleus</location>
    </subcellularLocation>
</comment>
<sequence>MEFGDPSFIHQWPINSVDELSSLSMAAVFGENLHQSYSQPMFDLKHSMEISDTGLNRSMKMLKTNSWNSCITDQLSNIQAVPSPKTLPYVNSNYTNEVGLVKPKEEAVFSKSNTNVPLEISFGDQNQVFTPCQRSKRIRLSQAQDHIIAERKRREKLSQRLIALSALVPGLKKMDKASVLGDAIKYLKQLQEQVKTLEEQSRKKSIESVVYVKKFELHSDPANSSTYENFSGGPLDEPLLEIEARVSDKDVLIRIHSEKRKGILEKTIGEIEKHHLSVINSSVMTFGNYALDITIIAQVIFYLLYKDPFLSD</sequence>
<dbReference type="PROSITE" id="PS51688">
    <property type="entry name" value="ICA"/>
    <property type="match status" value="1"/>
</dbReference>
<dbReference type="SUPFAM" id="SSF47459">
    <property type="entry name" value="HLH, helix-loop-helix DNA-binding domain"/>
    <property type="match status" value="1"/>
</dbReference>
<evidence type="ECO:0000259" key="6">
    <source>
        <dbReference type="PROSITE" id="PS50888"/>
    </source>
</evidence>
<evidence type="ECO:0000259" key="7">
    <source>
        <dbReference type="PROSITE" id="PS51688"/>
    </source>
</evidence>
<evidence type="ECO:0000256" key="5">
    <source>
        <dbReference type="SAM" id="Coils"/>
    </source>
</evidence>
<proteinExistence type="predicted"/>
<feature type="domain" description="BHLH" evidence="6">
    <location>
        <begin position="141"/>
        <end position="190"/>
    </location>
</feature>
<dbReference type="SMART" id="SM00353">
    <property type="entry name" value="HLH"/>
    <property type="match status" value="1"/>
</dbReference>
<dbReference type="Proteomes" id="UP001642360">
    <property type="component" value="Unassembled WGS sequence"/>
</dbReference>
<dbReference type="CDD" id="cd11452">
    <property type="entry name" value="bHLH_AtNAI1_like"/>
    <property type="match status" value="1"/>
</dbReference>
<name>A0ABC8RKB6_9AQUA</name>
<feature type="coiled-coil region" evidence="5">
    <location>
        <begin position="140"/>
        <end position="207"/>
    </location>
</feature>
<dbReference type="GO" id="GO:0005634">
    <property type="term" value="C:nucleus"/>
    <property type="evidence" value="ECO:0007669"/>
    <property type="project" value="UniProtKB-SubCell"/>
</dbReference>
<keyword evidence="4" id="KW-0539">Nucleus</keyword>
<dbReference type="PROSITE" id="PS50888">
    <property type="entry name" value="BHLH"/>
    <property type="match status" value="1"/>
</dbReference>
<dbReference type="EMBL" id="CAUOFW020001447">
    <property type="protein sequence ID" value="CAK9145015.1"/>
    <property type="molecule type" value="Genomic_DNA"/>
</dbReference>
<keyword evidence="5" id="KW-0175">Coiled coil</keyword>
<keyword evidence="2" id="KW-0805">Transcription regulation</keyword>
<evidence type="ECO:0000256" key="1">
    <source>
        <dbReference type="ARBA" id="ARBA00004123"/>
    </source>
</evidence>
<dbReference type="AlphaFoldDB" id="A0ABC8RKB6"/>
<dbReference type="InterPro" id="IPR052610">
    <property type="entry name" value="bHLH_transcription_regulator"/>
</dbReference>
<evidence type="ECO:0000313" key="8">
    <source>
        <dbReference type="EMBL" id="CAK9145015.1"/>
    </source>
</evidence>
<dbReference type="Gene3D" id="4.10.280.10">
    <property type="entry name" value="Helix-loop-helix DNA-binding domain"/>
    <property type="match status" value="1"/>
</dbReference>
<comment type="caution">
    <text evidence="8">The sequence shown here is derived from an EMBL/GenBank/DDBJ whole genome shotgun (WGS) entry which is preliminary data.</text>
</comment>
<keyword evidence="3" id="KW-0804">Transcription</keyword>
<evidence type="ECO:0000256" key="3">
    <source>
        <dbReference type="ARBA" id="ARBA00023163"/>
    </source>
</evidence>
<dbReference type="PANTHER" id="PTHR45959">
    <property type="entry name" value="BHLH TRANSCRIPTION FACTOR"/>
    <property type="match status" value="1"/>
</dbReference>
<dbReference type="InterPro" id="IPR036638">
    <property type="entry name" value="HLH_DNA-bd_sf"/>
</dbReference>
<dbReference type="InterPro" id="IPR011598">
    <property type="entry name" value="bHLH_dom"/>
</dbReference>
<dbReference type="InterPro" id="IPR030392">
    <property type="entry name" value="S74_ICA"/>
</dbReference>
<evidence type="ECO:0008006" key="10">
    <source>
        <dbReference type="Google" id="ProtNLM"/>
    </source>
</evidence>
<feature type="domain" description="Peptidase S74" evidence="7">
    <location>
        <begin position="58"/>
        <end position="201"/>
    </location>
</feature>
<evidence type="ECO:0000256" key="2">
    <source>
        <dbReference type="ARBA" id="ARBA00023015"/>
    </source>
</evidence>
<organism evidence="8 9">
    <name type="scientific">Ilex paraguariensis</name>
    <name type="common">yerba mate</name>
    <dbReference type="NCBI Taxonomy" id="185542"/>
    <lineage>
        <taxon>Eukaryota</taxon>
        <taxon>Viridiplantae</taxon>
        <taxon>Streptophyta</taxon>
        <taxon>Embryophyta</taxon>
        <taxon>Tracheophyta</taxon>
        <taxon>Spermatophyta</taxon>
        <taxon>Magnoliopsida</taxon>
        <taxon>eudicotyledons</taxon>
        <taxon>Gunneridae</taxon>
        <taxon>Pentapetalae</taxon>
        <taxon>asterids</taxon>
        <taxon>campanulids</taxon>
        <taxon>Aquifoliales</taxon>
        <taxon>Aquifoliaceae</taxon>
        <taxon>Ilex</taxon>
    </lineage>
</organism>
<dbReference type="PANTHER" id="PTHR45959:SF25">
    <property type="entry name" value="BASIC HELIX LOOP HELIX (BHLH) DNA-BINDING FAMILY PROTEIN"/>
    <property type="match status" value="1"/>
</dbReference>
<gene>
    <name evidence="8" type="ORF">ILEXP_LOCUS12801</name>
</gene>
<accession>A0ABC8RKB6</accession>
<protein>
    <recommendedName>
        <fullName evidence="10">BHLH domain-containing protein</fullName>
    </recommendedName>
</protein>
<evidence type="ECO:0000256" key="4">
    <source>
        <dbReference type="ARBA" id="ARBA00023242"/>
    </source>
</evidence>